<dbReference type="RefSeq" id="WP_273841211.1">
    <property type="nucleotide sequence ID" value="NZ_JAQQWT010000003.1"/>
</dbReference>
<protein>
    <recommendedName>
        <fullName evidence="3">Aminodeoxychorismate lyase</fullName>
    </recommendedName>
</protein>
<dbReference type="Gene3D" id="3.30.1490.480">
    <property type="entry name" value="Endolytic murein transglycosylase"/>
    <property type="match status" value="1"/>
</dbReference>
<evidence type="ECO:0008006" key="3">
    <source>
        <dbReference type="Google" id="ProtNLM"/>
    </source>
</evidence>
<organism evidence="1 2">
    <name type="scientific">Halalkalibacter alkalisediminis</name>
    <dbReference type="NCBI Taxonomy" id="935616"/>
    <lineage>
        <taxon>Bacteria</taxon>
        <taxon>Bacillati</taxon>
        <taxon>Bacillota</taxon>
        <taxon>Bacilli</taxon>
        <taxon>Bacillales</taxon>
        <taxon>Bacillaceae</taxon>
        <taxon>Halalkalibacter</taxon>
    </lineage>
</organism>
<evidence type="ECO:0000313" key="2">
    <source>
        <dbReference type="Proteomes" id="UP001589833"/>
    </source>
</evidence>
<dbReference type="EMBL" id="JBHLTR010000004">
    <property type="protein sequence ID" value="MFC0558093.1"/>
    <property type="molecule type" value="Genomic_DNA"/>
</dbReference>
<comment type="caution">
    <text evidence="1">The sequence shown here is derived from an EMBL/GenBank/DDBJ whole genome shotgun (WGS) entry which is preliminary data.</text>
</comment>
<reference evidence="1 2" key="1">
    <citation type="submission" date="2024-09" db="EMBL/GenBank/DDBJ databases">
        <authorList>
            <person name="Sun Q."/>
            <person name="Mori K."/>
        </authorList>
    </citation>
    <scope>NUCLEOTIDE SEQUENCE [LARGE SCALE GENOMIC DNA]</scope>
    <source>
        <strain evidence="1 2">NCAIM B.02301</strain>
    </source>
</reference>
<dbReference type="Proteomes" id="UP001589833">
    <property type="component" value="Unassembled WGS sequence"/>
</dbReference>
<evidence type="ECO:0000313" key="1">
    <source>
        <dbReference type="EMBL" id="MFC0558093.1"/>
    </source>
</evidence>
<sequence>MRSNGLQTFAGGLFLATAVLEATFYLNQNDTSFEAEKEPLTIKEMKVKMVNHGLAVLPEEELRSLREDQIPENQDTQVEELQNTVYILFLEIHSGMSSYDIADRLVSGHIIQDRNQFLHTVEQLGLSTSLKIGLYELSSDMSIEEIIQTIS</sequence>
<proteinExistence type="predicted"/>
<accession>A0ABV6ND65</accession>
<gene>
    <name evidence="1" type="ORF">ACFFH4_03400</name>
</gene>
<name>A0ABV6ND65_9BACI</name>
<keyword evidence="2" id="KW-1185">Reference proteome</keyword>